<dbReference type="AlphaFoldDB" id="A0A1J5Q382"/>
<dbReference type="InterPro" id="IPR015168">
    <property type="entry name" value="SsuA/THI5"/>
</dbReference>
<dbReference type="PANTHER" id="PTHR30024:SF48">
    <property type="entry name" value="ABC TRANSPORTER SUBSTRATE-BINDING PROTEIN"/>
    <property type="match status" value="1"/>
</dbReference>
<organism evidence="2">
    <name type="scientific">mine drainage metagenome</name>
    <dbReference type="NCBI Taxonomy" id="410659"/>
    <lineage>
        <taxon>unclassified sequences</taxon>
        <taxon>metagenomes</taxon>
        <taxon>ecological metagenomes</taxon>
    </lineage>
</organism>
<comment type="caution">
    <text evidence="2">The sequence shown here is derived from an EMBL/GenBank/DDBJ whole genome shotgun (WGS) entry which is preliminary data.</text>
</comment>
<dbReference type="SUPFAM" id="SSF53850">
    <property type="entry name" value="Periplasmic binding protein-like II"/>
    <property type="match status" value="1"/>
</dbReference>
<gene>
    <name evidence="2" type="ORF">GALL_480560</name>
</gene>
<evidence type="ECO:0000313" key="2">
    <source>
        <dbReference type="EMBL" id="OIQ70333.1"/>
    </source>
</evidence>
<dbReference type="PANTHER" id="PTHR30024">
    <property type="entry name" value="ALIPHATIC SULFONATES-BINDING PROTEIN-RELATED"/>
    <property type="match status" value="1"/>
</dbReference>
<dbReference type="Pfam" id="PF09084">
    <property type="entry name" value="NMT1"/>
    <property type="match status" value="1"/>
</dbReference>
<feature type="domain" description="SsuA/THI5-like" evidence="1">
    <location>
        <begin position="90"/>
        <end position="281"/>
    </location>
</feature>
<protein>
    <submittedName>
        <fullName evidence="2">Alkanesulfonate transporter substrate-binding subunit</fullName>
    </submittedName>
</protein>
<dbReference type="EMBL" id="MLJW01004256">
    <property type="protein sequence ID" value="OIQ70333.1"/>
    <property type="molecule type" value="Genomic_DNA"/>
</dbReference>
<accession>A0A1J5Q382</accession>
<evidence type="ECO:0000259" key="1">
    <source>
        <dbReference type="Pfam" id="PF09084"/>
    </source>
</evidence>
<dbReference type="Gene3D" id="3.40.190.10">
    <property type="entry name" value="Periplasmic binding protein-like II"/>
    <property type="match status" value="2"/>
</dbReference>
<name>A0A1J5Q382_9ZZZZ</name>
<proteinExistence type="predicted"/>
<reference evidence="2" key="1">
    <citation type="submission" date="2016-10" db="EMBL/GenBank/DDBJ databases">
        <title>Sequence of Gallionella enrichment culture.</title>
        <authorList>
            <person name="Poehlein A."/>
            <person name="Muehling M."/>
            <person name="Daniel R."/>
        </authorList>
    </citation>
    <scope>NUCLEOTIDE SEQUENCE</scope>
</reference>
<sequence>MNSRYYREKKRAKETTRQKFVDPIALGRGACEFDNKGKMKNFIRTLLATAVLAGVSGVPCRAAETSRLAVQKTGTFAWELAVIRAHGLDKKTNLALQVDELASPEAGKVALRGGAADIIVSDWLWVARERGFGAKLTFYPYSSALGAVMVPNASPIRTLADLKGRKLAVAGGPIDKSWLLMQASMKQDGIDLKSESTIVYGSPPLLAAKTLSGEMDATVNYWNFCAALEAKGFRRVAAIEDLLPKLGAKGRTAMVGYVFDEGWGNANRDVVARFIAMTRAAKEILTTSDTEWEKIAPLTGAADAATLRAYRDRYREGIPRRPIADEEADARVLYRVLAEIGGRELVGSARELDPGTFYHAIAGD</sequence>